<evidence type="ECO:0000313" key="14">
    <source>
        <dbReference type="Proteomes" id="UP001172083"/>
    </source>
</evidence>
<feature type="transmembrane region" description="Helical" evidence="11">
    <location>
        <begin position="319"/>
        <end position="336"/>
    </location>
</feature>
<proteinExistence type="inferred from homology"/>
<feature type="transmembrane region" description="Helical" evidence="11">
    <location>
        <begin position="294"/>
        <end position="312"/>
    </location>
</feature>
<evidence type="ECO:0000256" key="5">
    <source>
        <dbReference type="ARBA" id="ARBA00022692"/>
    </source>
</evidence>
<keyword evidence="7" id="KW-0809">Transit peptide</keyword>
<feature type="transmembrane region" description="Helical" evidence="11">
    <location>
        <begin position="229"/>
        <end position="250"/>
    </location>
</feature>
<feature type="domain" description="Peptidase M50" evidence="12">
    <location>
        <begin position="53"/>
        <end position="271"/>
    </location>
</feature>
<evidence type="ECO:0000256" key="7">
    <source>
        <dbReference type="ARBA" id="ARBA00022946"/>
    </source>
</evidence>
<feature type="compositionally biased region" description="Basic and acidic residues" evidence="10">
    <location>
        <begin position="418"/>
        <end position="430"/>
    </location>
</feature>
<evidence type="ECO:0000256" key="8">
    <source>
        <dbReference type="ARBA" id="ARBA00022989"/>
    </source>
</evidence>
<dbReference type="GO" id="GO:0006508">
    <property type="term" value="P:proteolysis"/>
    <property type="evidence" value="ECO:0007669"/>
    <property type="project" value="UniProtKB-KW"/>
</dbReference>
<dbReference type="GO" id="GO:0008233">
    <property type="term" value="F:peptidase activity"/>
    <property type="evidence" value="ECO:0007669"/>
    <property type="project" value="UniProtKB-KW"/>
</dbReference>
<organism evidence="13 14">
    <name type="scientific">Agaribacillus aureus</name>
    <dbReference type="NCBI Taxonomy" id="3051825"/>
    <lineage>
        <taxon>Bacteria</taxon>
        <taxon>Pseudomonadati</taxon>
        <taxon>Bacteroidota</taxon>
        <taxon>Cytophagia</taxon>
        <taxon>Cytophagales</taxon>
        <taxon>Splendidivirgaceae</taxon>
        <taxon>Agaribacillus</taxon>
    </lineage>
</organism>
<dbReference type="EMBL" id="JAUJEB010000015">
    <property type="protein sequence ID" value="MDN5217269.1"/>
    <property type="molecule type" value="Genomic_DNA"/>
</dbReference>
<dbReference type="RefSeq" id="WP_346762606.1">
    <property type="nucleotide sequence ID" value="NZ_JAUJEB010000015.1"/>
</dbReference>
<keyword evidence="14" id="KW-1185">Reference proteome</keyword>
<keyword evidence="5 11" id="KW-0812">Transmembrane</keyword>
<accession>A0ABT8LHI9</accession>
<name>A0ABT8LHI9_9BACT</name>
<dbReference type="CDD" id="cd06160">
    <property type="entry name" value="S2P-M50_like_2"/>
    <property type="match status" value="1"/>
</dbReference>
<keyword evidence="4 13" id="KW-0645">Protease</keyword>
<dbReference type="Proteomes" id="UP001172083">
    <property type="component" value="Unassembled WGS sequence"/>
</dbReference>
<evidence type="ECO:0000256" key="2">
    <source>
        <dbReference type="ARBA" id="ARBA00004141"/>
    </source>
</evidence>
<keyword evidence="8 11" id="KW-1133">Transmembrane helix</keyword>
<dbReference type="InterPro" id="IPR008915">
    <property type="entry name" value="Peptidase_M50"/>
</dbReference>
<comment type="caution">
    <text evidence="13">The sequence shown here is derived from an EMBL/GenBank/DDBJ whole genome shotgun (WGS) entry which is preliminary data.</text>
</comment>
<feature type="transmembrane region" description="Helical" evidence="11">
    <location>
        <begin position="84"/>
        <end position="102"/>
    </location>
</feature>
<feature type="transmembrane region" description="Helical" evidence="11">
    <location>
        <begin position="376"/>
        <end position="396"/>
    </location>
</feature>
<dbReference type="InterPro" id="IPR044838">
    <property type="entry name" value="EGY1-like"/>
</dbReference>
<evidence type="ECO:0000256" key="1">
    <source>
        <dbReference type="ARBA" id="ARBA00001947"/>
    </source>
</evidence>
<keyword evidence="6" id="KW-0378">Hydrolase</keyword>
<sequence length="430" mass="49706">MSFYKKYGNYITQGLLFVITMITTTLSGAEWIGSGSIFYSEDYSFEDFLSGLYFSIPFLGILTVHEFGHYFTARWYKIKVTLPYYIPFWFQIPLIGTMGAVIRIKEGIKSRKEFFDIGIAGPLAGFVVAIGVLFYGFTHLPEPEHIFSIHPDYEEFGLDYKDNVYSYEYQRSYDSLNFKKVYPNEEFTPSESYPILELGSNLTFKFFEKYVVSDASKIPNVYEMMHYPWLFAGYLALFFTALNLLPIGQLDGGHVLYGLFGLQKHKKMSEILFFVLIFYAGIGLISPVLTMEELFWQVPLYLIFLYFIFGRLDKRPMDKLLIAVFILTGQFLISFYDPSIQGYPGWLLFALIIGRVIGVYHPPAYFDQPLSPGRKILGWISLVVFVISFSPAPFTLKMNEKAQKHRHQDMAFESNRNSPDDKASVMFVDR</sequence>
<gene>
    <name evidence="13" type="ORF">QQ020_34670</name>
</gene>
<comment type="subcellular location">
    <subcellularLocation>
        <location evidence="2">Membrane</location>
        <topology evidence="2">Multi-pass membrane protein</topology>
    </subcellularLocation>
</comment>
<evidence type="ECO:0000259" key="12">
    <source>
        <dbReference type="Pfam" id="PF02163"/>
    </source>
</evidence>
<evidence type="ECO:0000256" key="3">
    <source>
        <dbReference type="ARBA" id="ARBA00007931"/>
    </source>
</evidence>
<protein>
    <submittedName>
        <fullName evidence="13">Site-2 protease family protein</fullName>
    </submittedName>
</protein>
<comment type="cofactor">
    <cofactor evidence="1">
        <name>Zn(2+)</name>
        <dbReference type="ChEBI" id="CHEBI:29105"/>
    </cofactor>
</comment>
<evidence type="ECO:0000256" key="6">
    <source>
        <dbReference type="ARBA" id="ARBA00022801"/>
    </source>
</evidence>
<keyword evidence="9 11" id="KW-0472">Membrane</keyword>
<evidence type="ECO:0000256" key="4">
    <source>
        <dbReference type="ARBA" id="ARBA00022670"/>
    </source>
</evidence>
<feature type="transmembrane region" description="Helical" evidence="11">
    <location>
        <begin position="15"/>
        <end position="39"/>
    </location>
</feature>
<evidence type="ECO:0000256" key="9">
    <source>
        <dbReference type="ARBA" id="ARBA00023136"/>
    </source>
</evidence>
<comment type="similarity">
    <text evidence="3">Belongs to the peptidase M50B family.</text>
</comment>
<evidence type="ECO:0000256" key="10">
    <source>
        <dbReference type="SAM" id="MobiDB-lite"/>
    </source>
</evidence>
<feature type="region of interest" description="Disordered" evidence="10">
    <location>
        <begin position="407"/>
        <end position="430"/>
    </location>
</feature>
<feature type="transmembrane region" description="Helical" evidence="11">
    <location>
        <begin position="114"/>
        <end position="137"/>
    </location>
</feature>
<evidence type="ECO:0000256" key="11">
    <source>
        <dbReference type="SAM" id="Phobius"/>
    </source>
</evidence>
<feature type="transmembrane region" description="Helical" evidence="11">
    <location>
        <begin position="51"/>
        <end position="72"/>
    </location>
</feature>
<dbReference type="Pfam" id="PF02163">
    <property type="entry name" value="Peptidase_M50"/>
    <property type="match status" value="1"/>
</dbReference>
<feature type="transmembrane region" description="Helical" evidence="11">
    <location>
        <begin position="271"/>
        <end position="288"/>
    </location>
</feature>
<dbReference type="PANTHER" id="PTHR31412:SF0">
    <property type="entry name" value="ZINC METALLOPROTEASE EGY1, CHLOROPLASTIC-RELATED"/>
    <property type="match status" value="1"/>
</dbReference>
<reference evidence="13" key="1">
    <citation type="submission" date="2023-06" db="EMBL/GenBank/DDBJ databases">
        <title>Genomic of Agaribacillus aureum.</title>
        <authorList>
            <person name="Wang G."/>
        </authorList>
    </citation>
    <scope>NUCLEOTIDE SEQUENCE</scope>
    <source>
        <strain evidence="13">BMA12</strain>
    </source>
</reference>
<dbReference type="PANTHER" id="PTHR31412">
    <property type="entry name" value="ZINC METALLOPROTEASE EGY1"/>
    <property type="match status" value="1"/>
</dbReference>
<evidence type="ECO:0000313" key="13">
    <source>
        <dbReference type="EMBL" id="MDN5217269.1"/>
    </source>
</evidence>